<accession>A0A016VUL8</accession>
<feature type="transmembrane region" description="Helical" evidence="1">
    <location>
        <begin position="12"/>
        <end position="29"/>
    </location>
</feature>
<sequence>MRHSKSSGYTPFFLIMIHTHIFVNILNDWTQMVKQTFLKICGGTLLYHLHASFFASTQNPHFAYYYAVFRSCVRSITAAHANRADACGGVLRHLLGMRSFRVVMCVALQQEPSLRSNDDMMTSSQISRMTTSHSSSGLKSKLMNALGFNQ</sequence>
<gene>
    <name evidence="2" type="primary">Acey_s0004.g1898</name>
    <name evidence="2" type="ORF">Y032_0004g1898</name>
</gene>
<keyword evidence="1" id="KW-0812">Transmembrane</keyword>
<evidence type="ECO:0000256" key="1">
    <source>
        <dbReference type="SAM" id="Phobius"/>
    </source>
</evidence>
<organism evidence="2 3">
    <name type="scientific">Ancylostoma ceylanicum</name>
    <dbReference type="NCBI Taxonomy" id="53326"/>
    <lineage>
        <taxon>Eukaryota</taxon>
        <taxon>Metazoa</taxon>
        <taxon>Ecdysozoa</taxon>
        <taxon>Nematoda</taxon>
        <taxon>Chromadorea</taxon>
        <taxon>Rhabditida</taxon>
        <taxon>Rhabditina</taxon>
        <taxon>Rhabditomorpha</taxon>
        <taxon>Strongyloidea</taxon>
        <taxon>Ancylostomatidae</taxon>
        <taxon>Ancylostomatinae</taxon>
        <taxon>Ancylostoma</taxon>
    </lineage>
</organism>
<evidence type="ECO:0000313" key="2">
    <source>
        <dbReference type="EMBL" id="EYC31006.1"/>
    </source>
</evidence>
<keyword evidence="1" id="KW-1133">Transmembrane helix</keyword>
<keyword evidence="3" id="KW-1185">Reference proteome</keyword>
<dbReference type="STRING" id="53326.A0A016VUL8"/>
<dbReference type="EMBL" id="JARK01001340">
    <property type="protein sequence ID" value="EYC31006.1"/>
    <property type="molecule type" value="Genomic_DNA"/>
</dbReference>
<protein>
    <submittedName>
        <fullName evidence="2">Uncharacterized protein</fullName>
    </submittedName>
</protein>
<reference evidence="3" key="1">
    <citation type="journal article" date="2015" name="Nat. Genet.">
        <title>The genome and transcriptome of the zoonotic hookworm Ancylostoma ceylanicum identify infection-specific gene families.</title>
        <authorList>
            <person name="Schwarz E.M."/>
            <person name="Hu Y."/>
            <person name="Antoshechkin I."/>
            <person name="Miller M.M."/>
            <person name="Sternberg P.W."/>
            <person name="Aroian R.V."/>
        </authorList>
    </citation>
    <scope>NUCLEOTIDE SEQUENCE</scope>
    <source>
        <strain evidence="3">HY135</strain>
    </source>
</reference>
<keyword evidence="1" id="KW-0472">Membrane</keyword>
<evidence type="ECO:0000313" key="3">
    <source>
        <dbReference type="Proteomes" id="UP000024635"/>
    </source>
</evidence>
<name>A0A016VUL8_9BILA</name>
<dbReference type="Proteomes" id="UP000024635">
    <property type="component" value="Unassembled WGS sequence"/>
</dbReference>
<dbReference type="AlphaFoldDB" id="A0A016VUL8"/>
<comment type="caution">
    <text evidence="2">The sequence shown here is derived from an EMBL/GenBank/DDBJ whole genome shotgun (WGS) entry which is preliminary data.</text>
</comment>
<proteinExistence type="predicted"/>